<reference evidence="2 3" key="1">
    <citation type="submission" date="2021-03" db="EMBL/GenBank/DDBJ databases">
        <title>Antimicrobial resistance genes in bacteria isolated from Japanese honey, and their potential for conferring macrolide and lincosamide resistance in the American foulbrood pathogen Paenibacillus larvae.</title>
        <authorList>
            <person name="Okamoto M."/>
            <person name="Kumagai M."/>
            <person name="Kanamori H."/>
            <person name="Takamatsu D."/>
        </authorList>
    </citation>
    <scope>NUCLEOTIDE SEQUENCE [LARGE SCALE GENOMIC DNA]</scope>
    <source>
        <strain evidence="2 3">J34TS1</strain>
    </source>
</reference>
<feature type="compositionally biased region" description="Basic and acidic residues" evidence="1">
    <location>
        <begin position="17"/>
        <end position="31"/>
    </location>
</feature>
<dbReference type="Proteomes" id="UP000682811">
    <property type="component" value="Unassembled WGS sequence"/>
</dbReference>
<gene>
    <name evidence="2" type="ORF">J34TS1_48260</name>
</gene>
<dbReference type="RefSeq" id="WP_265589859.1">
    <property type="nucleotide sequence ID" value="NZ_AP025343.1"/>
</dbReference>
<organism evidence="2 3">
    <name type="scientific">Paenibacillus azoreducens</name>
    <dbReference type="NCBI Taxonomy" id="116718"/>
    <lineage>
        <taxon>Bacteria</taxon>
        <taxon>Bacillati</taxon>
        <taxon>Bacillota</taxon>
        <taxon>Bacilli</taxon>
        <taxon>Bacillales</taxon>
        <taxon>Paenibacillaceae</taxon>
        <taxon>Paenibacillus</taxon>
    </lineage>
</organism>
<sequence>MPYHRPLKINNQQNKASNKEETITQRPEKAAKVPPSLNGISKQE</sequence>
<evidence type="ECO:0000256" key="1">
    <source>
        <dbReference type="SAM" id="MobiDB-lite"/>
    </source>
</evidence>
<accession>A0A919YE95</accession>
<comment type="caution">
    <text evidence="2">The sequence shown here is derived from an EMBL/GenBank/DDBJ whole genome shotgun (WGS) entry which is preliminary data.</text>
</comment>
<protein>
    <submittedName>
        <fullName evidence="2">Uncharacterized protein</fullName>
    </submittedName>
</protein>
<evidence type="ECO:0000313" key="3">
    <source>
        <dbReference type="Proteomes" id="UP000682811"/>
    </source>
</evidence>
<name>A0A919YE95_9BACL</name>
<evidence type="ECO:0000313" key="2">
    <source>
        <dbReference type="EMBL" id="GIO50061.1"/>
    </source>
</evidence>
<keyword evidence="3" id="KW-1185">Reference proteome</keyword>
<dbReference type="EMBL" id="BORT01000027">
    <property type="protein sequence ID" value="GIO50061.1"/>
    <property type="molecule type" value="Genomic_DNA"/>
</dbReference>
<proteinExistence type="predicted"/>
<feature type="region of interest" description="Disordered" evidence="1">
    <location>
        <begin position="1"/>
        <end position="44"/>
    </location>
</feature>
<dbReference type="AlphaFoldDB" id="A0A919YE95"/>